<keyword evidence="2" id="KW-1185">Reference proteome</keyword>
<dbReference type="AlphaFoldDB" id="A0A975BR86"/>
<dbReference type="KEGG" id="dmm:dnm_061710"/>
<gene>
    <name evidence="1" type="ORF">dnm_061710</name>
</gene>
<protein>
    <submittedName>
        <fullName evidence="1">Uncharacterized protein</fullName>
    </submittedName>
</protein>
<organism evidence="1 2">
    <name type="scientific">Desulfonema magnum</name>
    <dbReference type="NCBI Taxonomy" id="45655"/>
    <lineage>
        <taxon>Bacteria</taxon>
        <taxon>Pseudomonadati</taxon>
        <taxon>Thermodesulfobacteriota</taxon>
        <taxon>Desulfobacteria</taxon>
        <taxon>Desulfobacterales</taxon>
        <taxon>Desulfococcaceae</taxon>
        <taxon>Desulfonema</taxon>
    </lineage>
</organism>
<sequence>MPAARRILIYVYVTCSEYQIKPVILFGVSSVERNDRKKT</sequence>
<evidence type="ECO:0000313" key="1">
    <source>
        <dbReference type="EMBL" id="QTA90110.1"/>
    </source>
</evidence>
<reference evidence="1" key="1">
    <citation type="journal article" date="2021" name="Microb. Physiol.">
        <title>Proteogenomic Insights into the Physiology of Marine, Sulfate-Reducing, Filamentous Desulfonema limicola and Desulfonema magnum.</title>
        <authorList>
            <person name="Schnaars V."/>
            <person name="Wohlbrand L."/>
            <person name="Scheve S."/>
            <person name="Hinrichs C."/>
            <person name="Reinhardt R."/>
            <person name="Rabus R."/>
        </authorList>
    </citation>
    <scope>NUCLEOTIDE SEQUENCE</scope>
    <source>
        <strain evidence="1">4be13</strain>
    </source>
</reference>
<accession>A0A975BR86</accession>
<name>A0A975BR86_9BACT</name>
<evidence type="ECO:0000313" key="2">
    <source>
        <dbReference type="Proteomes" id="UP000663722"/>
    </source>
</evidence>
<dbReference type="Proteomes" id="UP000663722">
    <property type="component" value="Chromosome"/>
</dbReference>
<proteinExistence type="predicted"/>
<dbReference type="EMBL" id="CP061800">
    <property type="protein sequence ID" value="QTA90110.1"/>
    <property type="molecule type" value="Genomic_DNA"/>
</dbReference>